<comment type="caution">
    <text evidence="2">The sequence shown here is derived from an EMBL/GenBank/DDBJ whole genome shotgun (WGS) entry which is preliminary data.</text>
</comment>
<evidence type="ECO:0000313" key="2">
    <source>
        <dbReference type="EMBL" id="PIL36377.1"/>
    </source>
</evidence>
<accession>A0A2G8SRI4</accession>
<gene>
    <name evidence="2" type="ORF">GSI_00065</name>
</gene>
<dbReference type="AlphaFoldDB" id="A0A2G8SRI4"/>
<name>A0A2G8SRI4_9APHY</name>
<sequence length="165" mass="17963">MSCPVRFVPRISSVRVLDPHPTRPFKSESAPRPPQSPPSHRLHDLLVLPQNPTFTASQSTRLVPPFAPSRPSSHPATSLCAHILRNRPSFAIFDTLDPLLGPRASCGLTFLSAIPGRLLHVETVPATFNVVVVGGGVSNYLQPPPARTQERKPQRPEFNAGQSES</sequence>
<dbReference type="EMBL" id="AYKW01000001">
    <property type="protein sequence ID" value="PIL36377.1"/>
    <property type="molecule type" value="Genomic_DNA"/>
</dbReference>
<reference evidence="2 3" key="1">
    <citation type="journal article" date="2015" name="Sci. Rep.">
        <title>Chromosome-level genome map provides insights into diverse defense mechanisms in the medicinal fungus Ganoderma sinense.</title>
        <authorList>
            <person name="Zhu Y."/>
            <person name="Xu J."/>
            <person name="Sun C."/>
            <person name="Zhou S."/>
            <person name="Xu H."/>
            <person name="Nelson D.R."/>
            <person name="Qian J."/>
            <person name="Song J."/>
            <person name="Luo H."/>
            <person name="Xiang L."/>
            <person name="Li Y."/>
            <person name="Xu Z."/>
            <person name="Ji A."/>
            <person name="Wang L."/>
            <person name="Lu S."/>
            <person name="Hayward A."/>
            <person name="Sun W."/>
            <person name="Li X."/>
            <person name="Schwartz D.C."/>
            <person name="Wang Y."/>
            <person name="Chen S."/>
        </authorList>
    </citation>
    <scope>NUCLEOTIDE SEQUENCE [LARGE SCALE GENOMIC DNA]</scope>
    <source>
        <strain evidence="2 3">ZZ0214-1</strain>
    </source>
</reference>
<keyword evidence="3" id="KW-1185">Reference proteome</keyword>
<evidence type="ECO:0000256" key="1">
    <source>
        <dbReference type="SAM" id="MobiDB-lite"/>
    </source>
</evidence>
<protein>
    <submittedName>
        <fullName evidence="2">Uncharacterized protein</fullName>
    </submittedName>
</protein>
<proteinExistence type="predicted"/>
<organism evidence="2 3">
    <name type="scientific">Ganoderma sinense ZZ0214-1</name>
    <dbReference type="NCBI Taxonomy" id="1077348"/>
    <lineage>
        <taxon>Eukaryota</taxon>
        <taxon>Fungi</taxon>
        <taxon>Dikarya</taxon>
        <taxon>Basidiomycota</taxon>
        <taxon>Agaricomycotina</taxon>
        <taxon>Agaricomycetes</taxon>
        <taxon>Polyporales</taxon>
        <taxon>Polyporaceae</taxon>
        <taxon>Ganoderma</taxon>
    </lineage>
</organism>
<evidence type="ECO:0000313" key="3">
    <source>
        <dbReference type="Proteomes" id="UP000230002"/>
    </source>
</evidence>
<feature type="region of interest" description="Disordered" evidence="1">
    <location>
        <begin position="18"/>
        <end position="40"/>
    </location>
</feature>
<feature type="region of interest" description="Disordered" evidence="1">
    <location>
        <begin position="142"/>
        <end position="165"/>
    </location>
</feature>
<dbReference type="Proteomes" id="UP000230002">
    <property type="component" value="Unassembled WGS sequence"/>
</dbReference>